<feature type="compositionally biased region" description="Basic and acidic residues" evidence="1">
    <location>
        <begin position="126"/>
        <end position="158"/>
    </location>
</feature>
<feature type="region of interest" description="Disordered" evidence="1">
    <location>
        <begin position="105"/>
        <end position="158"/>
    </location>
</feature>
<keyword evidence="5" id="KW-1185">Reference proteome</keyword>
<name>X6N0M4_RETFI</name>
<evidence type="ECO:0000256" key="2">
    <source>
        <dbReference type="SAM" id="Phobius"/>
    </source>
</evidence>
<feature type="transmembrane region" description="Helical" evidence="2">
    <location>
        <begin position="221"/>
        <end position="239"/>
    </location>
</feature>
<dbReference type="PANTHER" id="PTHR13677:SF0">
    <property type="entry name" value="LD41638P"/>
    <property type="match status" value="1"/>
</dbReference>
<keyword evidence="2" id="KW-1133">Transmembrane helix</keyword>
<evidence type="ECO:0000313" key="4">
    <source>
        <dbReference type="EMBL" id="ETO19294.1"/>
    </source>
</evidence>
<dbReference type="Proteomes" id="UP000023152">
    <property type="component" value="Unassembled WGS sequence"/>
</dbReference>
<dbReference type="GO" id="GO:0005085">
    <property type="term" value="F:guanyl-nucleotide exchange factor activity"/>
    <property type="evidence" value="ECO:0007669"/>
    <property type="project" value="InterPro"/>
</dbReference>
<feature type="compositionally biased region" description="Acidic residues" evidence="1">
    <location>
        <begin position="115"/>
        <end position="125"/>
    </location>
</feature>
<comment type="caution">
    <text evidence="4">The sequence shown here is derived from an EMBL/GenBank/DDBJ whole genome shotgun (WGS) entry which is preliminary data.</text>
</comment>
<feature type="domain" description="Arf3-interacting protein 1 N-terminal" evidence="3">
    <location>
        <begin position="40"/>
        <end position="159"/>
    </location>
</feature>
<gene>
    <name evidence="4" type="ORF">RFI_17938</name>
</gene>
<dbReference type="AlphaFoldDB" id="X6N0M4"/>
<dbReference type="InterPro" id="IPR024224">
    <property type="entry name" value="DENND6"/>
</dbReference>
<dbReference type="InterPro" id="IPR012860">
    <property type="entry name" value="Afi1_N"/>
</dbReference>
<dbReference type="PANTHER" id="PTHR13677">
    <property type="entry name" value="LD41638P"/>
    <property type="match status" value="1"/>
</dbReference>
<dbReference type="EMBL" id="ASPP01013811">
    <property type="protein sequence ID" value="ETO19294.1"/>
    <property type="molecule type" value="Genomic_DNA"/>
</dbReference>
<keyword evidence="2" id="KW-0472">Membrane</keyword>
<reference evidence="4 5" key="1">
    <citation type="journal article" date="2013" name="Curr. Biol.">
        <title>The Genome of the Foraminiferan Reticulomyxa filosa.</title>
        <authorList>
            <person name="Glockner G."/>
            <person name="Hulsmann N."/>
            <person name="Schleicher M."/>
            <person name="Noegel A.A."/>
            <person name="Eichinger L."/>
            <person name="Gallinger C."/>
            <person name="Pawlowski J."/>
            <person name="Sierra R."/>
            <person name="Euteneuer U."/>
            <person name="Pillet L."/>
            <person name="Moustafa A."/>
            <person name="Platzer M."/>
            <person name="Groth M."/>
            <person name="Szafranski K."/>
            <person name="Schliwa M."/>
        </authorList>
    </citation>
    <scope>NUCLEOTIDE SEQUENCE [LARGE SCALE GENOMIC DNA]</scope>
</reference>
<evidence type="ECO:0000259" key="3">
    <source>
        <dbReference type="Pfam" id="PF07792"/>
    </source>
</evidence>
<accession>X6N0M4</accession>
<organism evidence="4 5">
    <name type="scientific">Reticulomyxa filosa</name>
    <dbReference type="NCBI Taxonomy" id="46433"/>
    <lineage>
        <taxon>Eukaryota</taxon>
        <taxon>Sar</taxon>
        <taxon>Rhizaria</taxon>
        <taxon>Retaria</taxon>
        <taxon>Foraminifera</taxon>
        <taxon>Monothalamids</taxon>
        <taxon>Reticulomyxidae</taxon>
        <taxon>Reticulomyxa</taxon>
    </lineage>
</organism>
<protein>
    <recommendedName>
        <fullName evidence="3">Arf3-interacting protein 1 N-terminal domain-containing protein</fullName>
    </recommendedName>
</protein>
<dbReference type="OrthoDB" id="10265409at2759"/>
<sequence length="265" mass="30959">MSSTQNFSKENHIPTAHDSAQWSLESLSRLQNWIYGICLVDFDLVNGQIIKFVYPLDIFSAQEKLRIANLSLPNSNNSTNEMGDLYYCFRFRTRQTKYSVRDQLLNENEGKGYGTDDEEEEGVGEEEGKEKEKGEEGRGEREKEGAEENKDKKKEDKDNIEKAAKVEELTMKCYELRKHESFLFGHVFFRQKPDFEINRGYFQKSLVLISSLPYVHVFQKAYVPFFFLIFVCDITYIHICIYMYMYIYIDATSLGVITFNLAVGY</sequence>
<keyword evidence="2" id="KW-0812">Transmembrane</keyword>
<evidence type="ECO:0000313" key="5">
    <source>
        <dbReference type="Proteomes" id="UP000023152"/>
    </source>
</evidence>
<evidence type="ECO:0000256" key="1">
    <source>
        <dbReference type="SAM" id="MobiDB-lite"/>
    </source>
</evidence>
<proteinExistence type="predicted"/>
<dbReference type="GO" id="GO:0055037">
    <property type="term" value="C:recycling endosome"/>
    <property type="evidence" value="ECO:0007669"/>
    <property type="project" value="TreeGrafter"/>
</dbReference>
<dbReference type="Pfam" id="PF07792">
    <property type="entry name" value="Afi1"/>
    <property type="match status" value="1"/>
</dbReference>